<dbReference type="Proteomes" id="UP001215598">
    <property type="component" value="Unassembled WGS sequence"/>
</dbReference>
<organism evidence="2 3">
    <name type="scientific">Mycena metata</name>
    <dbReference type="NCBI Taxonomy" id="1033252"/>
    <lineage>
        <taxon>Eukaryota</taxon>
        <taxon>Fungi</taxon>
        <taxon>Dikarya</taxon>
        <taxon>Basidiomycota</taxon>
        <taxon>Agaricomycotina</taxon>
        <taxon>Agaricomycetes</taxon>
        <taxon>Agaricomycetidae</taxon>
        <taxon>Agaricales</taxon>
        <taxon>Marasmiineae</taxon>
        <taxon>Mycenaceae</taxon>
        <taxon>Mycena</taxon>
    </lineage>
</organism>
<dbReference type="Pfam" id="PF00651">
    <property type="entry name" value="BTB"/>
    <property type="match status" value="1"/>
</dbReference>
<dbReference type="EMBL" id="JARKIB010000071">
    <property type="protein sequence ID" value="KAJ7748960.1"/>
    <property type="molecule type" value="Genomic_DNA"/>
</dbReference>
<dbReference type="SUPFAM" id="SSF54695">
    <property type="entry name" value="POZ domain"/>
    <property type="match status" value="1"/>
</dbReference>
<reference evidence="2" key="1">
    <citation type="submission" date="2023-03" db="EMBL/GenBank/DDBJ databases">
        <title>Massive genome expansion in bonnet fungi (Mycena s.s.) driven by repeated elements and novel gene families across ecological guilds.</title>
        <authorList>
            <consortium name="Lawrence Berkeley National Laboratory"/>
            <person name="Harder C.B."/>
            <person name="Miyauchi S."/>
            <person name="Viragh M."/>
            <person name="Kuo A."/>
            <person name="Thoen E."/>
            <person name="Andreopoulos B."/>
            <person name="Lu D."/>
            <person name="Skrede I."/>
            <person name="Drula E."/>
            <person name="Henrissat B."/>
            <person name="Morin E."/>
            <person name="Kohler A."/>
            <person name="Barry K."/>
            <person name="LaButti K."/>
            <person name="Morin E."/>
            <person name="Salamov A."/>
            <person name="Lipzen A."/>
            <person name="Mereny Z."/>
            <person name="Hegedus B."/>
            <person name="Baldrian P."/>
            <person name="Stursova M."/>
            <person name="Weitz H."/>
            <person name="Taylor A."/>
            <person name="Grigoriev I.V."/>
            <person name="Nagy L.G."/>
            <person name="Martin F."/>
            <person name="Kauserud H."/>
        </authorList>
    </citation>
    <scope>NUCLEOTIDE SEQUENCE</scope>
    <source>
        <strain evidence="2">CBHHK182m</strain>
    </source>
</reference>
<dbReference type="InterPro" id="IPR011333">
    <property type="entry name" value="SKP1/BTB/POZ_sf"/>
</dbReference>
<dbReference type="InterPro" id="IPR000210">
    <property type="entry name" value="BTB/POZ_dom"/>
</dbReference>
<protein>
    <recommendedName>
        <fullName evidence="1">BTB domain-containing protein</fullName>
    </recommendedName>
</protein>
<feature type="domain" description="BTB" evidence="1">
    <location>
        <begin position="24"/>
        <end position="95"/>
    </location>
</feature>
<dbReference type="PROSITE" id="PS50097">
    <property type="entry name" value="BTB"/>
    <property type="match status" value="1"/>
</dbReference>
<comment type="caution">
    <text evidence="2">The sequence shown here is derived from an EMBL/GenBank/DDBJ whole genome shotgun (WGS) entry which is preliminary data.</text>
</comment>
<proteinExistence type="predicted"/>
<dbReference type="SMART" id="SM00225">
    <property type="entry name" value="BTB"/>
    <property type="match status" value="1"/>
</dbReference>
<accession>A0AAD7N8G9</accession>
<dbReference type="CDD" id="cd18186">
    <property type="entry name" value="BTB_POZ_ZBTB_KLHL-like"/>
    <property type="match status" value="1"/>
</dbReference>
<evidence type="ECO:0000313" key="3">
    <source>
        <dbReference type="Proteomes" id="UP001215598"/>
    </source>
</evidence>
<evidence type="ECO:0000259" key="1">
    <source>
        <dbReference type="PROSITE" id="PS50097"/>
    </source>
</evidence>
<dbReference type="Gene3D" id="3.30.710.10">
    <property type="entry name" value="Potassium Channel Kv1.1, Chain A"/>
    <property type="match status" value="1"/>
</dbReference>
<sequence length="313" mass="34877">MSETKADPSSSCFIPRAPFDDASADVILRSSDGADFHVHRLVLSLASPFFKDMFTLPQSNSESPVTLPAVQMSESSHVLDMALRFWYPGAEPIPRQTLDEFRDMSEALIMKYDMQFLVPFAKKHLREYLEEDPVAVFGIACRHEWREIALGSAKCCLRLPLRAFESAPPTQLKYMAADTYHILLHYHSECAKVAAASTSSLQWAPYQDIPGADCPNWTDPHICPRAGHWTFAHNTMAPITAWLAAYLRCLTDELLRCPSAPLDTPELLGLPISKMGSCSSCAVDGYASLMNFVAVLRQKIEGDLNAVELMLDF</sequence>
<dbReference type="AlphaFoldDB" id="A0AAD7N8G9"/>
<gene>
    <name evidence="2" type="ORF">B0H16DRAFT_898034</name>
</gene>
<keyword evidence="3" id="KW-1185">Reference proteome</keyword>
<name>A0AAD7N8G9_9AGAR</name>
<evidence type="ECO:0000313" key="2">
    <source>
        <dbReference type="EMBL" id="KAJ7748960.1"/>
    </source>
</evidence>